<dbReference type="RefSeq" id="WP_030914055.1">
    <property type="nucleotide sequence ID" value="NZ_JBEOSG010000006.1"/>
</dbReference>
<evidence type="ECO:0000313" key="1">
    <source>
        <dbReference type="EMBL" id="MET8437761.1"/>
    </source>
</evidence>
<gene>
    <name evidence="1" type="ORF">ABZV61_34405</name>
</gene>
<comment type="caution">
    <text evidence="1">The sequence shown here is derived from an EMBL/GenBank/DDBJ whole genome shotgun (WGS) entry which is preliminary data.</text>
</comment>
<sequence length="73" mass="8141">MSGYLPIVIYPPDESGGRRVRVDGEILGMAHSLRDVTEFLRRAGMDDITEEDVILSGMIDWRGGGPNLWPAPW</sequence>
<keyword evidence="2" id="KW-1185">Reference proteome</keyword>
<protein>
    <submittedName>
        <fullName evidence="1">Uncharacterized protein</fullName>
    </submittedName>
</protein>
<evidence type="ECO:0000313" key="2">
    <source>
        <dbReference type="Proteomes" id="UP001550044"/>
    </source>
</evidence>
<accession>A0ABV2UJW6</accession>
<dbReference type="Proteomes" id="UP001550044">
    <property type="component" value="Unassembled WGS sequence"/>
</dbReference>
<proteinExistence type="predicted"/>
<organism evidence="1 2">
    <name type="scientific">Streptomyces sp. 900116325</name>
    <dbReference type="NCBI Taxonomy" id="3154295"/>
    <lineage>
        <taxon>Bacteria</taxon>
        <taxon>Bacillati</taxon>
        <taxon>Actinomycetota</taxon>
        <taxon>Actinomycetes</taxon>
        <taxon>Kitasatosporales</taxon>
        <taxon>Streptomycetaceae</taxon>
        <taxon>Streptomyces</taxon>
    </lineage>
</organism>
<name>A0ABV2UJW6_9ACTN</name>
<dbReference type="EMBL" id="JBEXIP010000043">
    <property type="protein sequence ID" value="MET8437761.1"/>
    <property type="molecule type" value="Genomic_DNA"/>
</dbReference>
<reference evidence="1 2" key="1">
    <citation type="submission" date="2024-06" db="EMBL/GenBank/DDBJ databases">
        <title>The Natural Products Discovery Center: Release of the First 8490 Sequenced Strains for Exploring Actinobacteria Biosynthetic Diversity.</title>
        <authorList>
            <person name="Kalkreuter E."/>
            <person name="Kautsar S.A."/>
            <person name="Yang D."/>
            <person name="Bader C.D."/>
            <person name="Teijaro C.N."/>
            <person name="Fluegel L."/>
            <person name="Davis C.M."/>
            <person name="Simpson J.R."/>
            <person name="Lauterbach L."/>
            <person name="Steele A.D."/>
            <person name="Gui C."/>
            <person name="Meng S."/>
            <person name="Li G."/>
            <person name="Viehrig K."/>
            <person name="Ye F."/>
            <person name="Su P."/>
            <person name="Kiefer A.F."/>
            <person name="Nichols A."/>
            <person name="Cepeda A.J."/>
            <person name="Yan W."/>
            <person name="Fan B."/>
            <person name="Jiang Y."/>
            <person name="Adhikari A."/>
            <person name="Zheng C.-J."/>
            <person name="Schuster L."/>
            <person name="Cowan T.M."/>
            <person name="Smanski M.J."/>
            <person name="Chevrette M.G."/>
            <person name="De Carvalho L.P.S."/>
            <person name="Shen B."/>
        </authorList>
    </citation>
    <scope>NUCLEOTIDE SEQUENCE [LARGE SCALE GENOMIC DNA]</scope>
    <source>
        <strain evidence="1 2">NPDC005137</strain>
    </source>
</reference>